<proteinExistence type="predicted"/>
<dbReference type="Pfam" id="PF08241">
    <property type="entry name" value="Methyltransf_11"/>
    <property type="match status" value="1"/>
</dbReference>
<dbReference type="AlphaFoldDB" id="A0A9X4M4K5"/>
<dbReference type="Gene3D" id="1.10.8.900">
    <property type="match status" value="1"/>
</dbReference>
<dbReference type="RefSeq" id="WP_009625556.1">
    <property type="nucleotide sequence ID" value="NZ_VBTY01000013.1"/>
</dbReference>
<comment type="caution">
    <text evidence="2">The sequence shown here is derived from an EMBL/GenBank/DDBJ whole genome shotgun (WGS) entry which is preliminary data.</text>
</comment>
<gene>
    <name evidence="2" type="ORF">FEV09_03000</name>
</gene>
<dbReference type="SUPFAM" id="SSF53335">
    <property type="entry name" value="S-adenosyl-L-methionine-dependent methyltransferases"/>
    <property type="match status" value="1"/>
</dbReference>
<dbReference type="CDD" id="cd02440">
    <property type="entry name" value="AdoMet_MTases"/>
    <property type="match status" value="1"/>
</dbReference>
<dbReference type="InterPro" id="IPR013216">
    <property type="entry name" value="Methyltransf_11"/>
</dbReference>
<accession>A0A9X4M4K5</accession>
<feature type="domain" description="Methyltransferase type 11" evidence="1">
    <location>
        <begin position="45"/>
        <end position="138"/>
    </location>
</feature>
<dbReference type="PANTHER" id="PTHR43591">
    <property type="entry name" value="METHYLTRANSFERASE"/>
    <property type="match status" value="1"/>
</dbReference>
<evidence type="ECO:0000313" key="3">
    <source>
        <dbReference type="Proteomes" id="UP001152872"/>
    </source>
</evidence>
<evidence type="ECO:0000259" key="1">
    <source>
        <dbReference type="Pfam" id="PF08241"/>
    </source>
</evidence>
<dbReference type="InterPro" id="IPR029063">
    <property type="entry name" value="SAM-dependent_MTases_sf"/>
</dbReference>
<keyword evidence="2" id="KW-0808">Transferase</keyword>
<keyword evidence="2" id="KW-0489">Methyltransferase</keyword>
<reference evidence="2" key="1">
    <citation type="submission" date="2019-05" db="EMBL/GenBank/DDBJ databases">
        <title>Whole genome sequencing of Pseudanabaena catenata USMAC16.</title>
        <authorList>
            <person name="Khan Z."/>
            <person name="Omar W.M."/>
            <person name="Convey P."/>
            <person name="Merican F."/>
            <person name="Najimudin N."/>
        </authorList>
    </citation>
    <scope>NUCLEOTIDE SEQUENCE</scope>
    <source>
        <strain evidence="2">USMAC16</strain>
    </source>
</reference>
<dbReference type="Proteomes" id="UP001152872">
    <property type="component" value="Unassembled WGS sequence"/>
</dbReference>
<dbReference type="PANTHER" id="PTHR43591:SF24">
    <property type="entry name" value="2-METHOXY-6-POLYPRENYL-1,4-BENZOQUINOL METHYLASE, MITOCHONDRIAL"/>
    <property type="match status" value="1"/>
</dbReference>
<organism evidence="2 3">
    <name type="scientific">Pseudanabaena catenata USMAC16</name>
    <dbReference type="NCBI Taxonomy" id="1855837"/>
    <lineage>
        <taxon>Bacteria</taxon>
        <taxon>Bacillati</taxon>
        <taxon>Cyanobacteriota</taxon>
        <taxon>Cyanophyceae</taxon>
        <taxon>Pseudanabaenales</taxon>
        <taxon>Pseudanabaenaceae</taxon>
        <taxon>Pseudanabaena</taxon>
    </lineage>
</organism>
<evidence type="ECO:0000313" key="2">
    <source>
        <dbReference type="EMBL" id="MDG3493517.1"/>
    </source>
</evidence>
<sequence length="266" mass="30804">MAKFNYYDRIAQNYDQTRWLTEPIAEVVADFMVNLVEANPDTSLLEAGVGTGVNVLPLVKRGYAVTGIDVSQEMLNQFRQKLSEVPSNLNLICTDASQLDFPDWSFDVVLTVHMIHAVANWQRFLDEIIRVLKPNGFYLNAQCITPPARLEFENYFRAILAKYEAQDSQPEPKPIAKINIDIDQYFLNKGYQSNYLIAKEWKVSNTVRELLSFFKLRAYGFCWRVSEEIFEQAIAEFENFCIKQYGSLDIELSSTAKFEIWAYQRL</sequence>
<dbReference type="GO" id="GO:0032259">
    <property type="term" value="P:methylation"/>
    <property type="evidence" value="ECO:0007669"/>
    <property type="project" value="UniProtKB-KW"/>
</dbReference>
<dbReference type="EMBL" id="VBTY01000013">
    <property type="protein sequence ID" value="MDG3493517.1"/>
    <property type="molecule type" value="Genomic_DNA"/>
</dbReference>
<keyword evidence="3" id="KW-1185">Reference proteome</keyword>
<protein>
    <submittedName>
        <fullName evidence="2">Class I SAM-dependent methyltransferase</fullName>
    </submittedName>
</protein>
<dbReference type="Gene3D" id="3.40.50.150">
    <property type="entry name" value="Vaccinia Virus protein VP39"/>
    <property type="match status" value="1"/>
</dbReference>
<name>A0A9X4M4K5_9CYAN</name>
<dbReference type="GO" id="GO:0008757">
    <property type="term" value="F:S-adenosylmethionine-dependent methyltransferase activity"/>
    <property type="evidence" value="ECO:0007669"/>
    <property type="project" value="InterPro"/>
</dbReference>